<protein>
    <submittedName>
        <fullName evidence="2">Uncharacterized protein</fullName>
    </submittedName>
</protein>
<feature type="region of interest" description="Disordered" evidence="1">
    <location>
        <begin position="1"/>
        <end position="35"/>
    </location>
</feature>
<feature type="compositionally biased region" description="Polar residues" evidence="1">
    <location>
        <begin position="14"/>
        <end position="35"/>
    </location>
</feature>
<dbReference type="EMBL" id="VIGI01000008">
    <property type="protein sequence ID" value="KAB8297300.1"/>
    <property type="molecule type" value="Genomic_DNA"/>
</dbReference>
<evidence type="ECO:0000256" key="1">
    <source>
        <dbReference type="SAM" id="MobiDB-lite"/>
    </source>
</evidence>
<name>A0A5N6K4L9_MONLA</name>
<gene>
    <name evidence="2" type="ORF">EYC80_002655</name>
</gene>
<evidence type="ECO:0000313" key="2">
    <source>
        <dbReference type="EMBL" id="KAB8297300.1"/>
    </source>
</evidence>
<organism evidence="2 3">
    <name type="scientific">Monilinia laxa</name>
    <name type="common">Brown rot fungus</name>
    <name type="synonym">Sclerotinia laxa</name>
    <dbReference type="NCBI Taxonomy" id="61186"/>
    <lineage>
        <taxon>Eukaryota</taxon>
        <taxon>Fungi</taxon>
        <taxon>Dikarya</taxon>
        <taxon>Ascomycota</taxon>
        <taxon>Pezizomycotina</taxon>
        <taxon>Leotiomycetes</taxon>
        <taxon>Helotiales</taxon>
        <taxon>Sclerotiniaceae</taxon>
        <taxon>Monilinia</taxon>
    </lineage>
</organism>
<dbReference type="Proteomes" id="UP000326757">
    <property type="component" value="Unassembled WGS sequence"/>
</dbReference>
<sequence>MTSQARSKYPPSPTQSNPAHPTTQHTAPKNIPTTNCEIHLSSKRRLRTQRSLAGGFSRLVRAPLGLVLGP</sequence>
<dbReference type="AlphaFoldDB" id="A0A5N6K4L9"/>
<keyword evidence="3" id="KW-1185">Reference proteome</keyword>
<evidence type="ECO:0000313" key="3">
    <source>
        <dbReference type="Proteomes" id="UP000326757"/>
    </source>
</evidence>
<reference evidence="2 3" key="1">
    <citation type="submission" date="2019-06" db="EMBL/GenBank/DDBJ databases">
        <title>Genome Sequence of the Brown Rot Fungal Pathogen Monilinia laxa.</title>
        <authorList>
            <person name="De Miccolis Angelini R.M."/>
            <person name="Landi L."/>
            <person name="Abate D."/>
            <person name="Pollastro S."/>
            <person name="Romanazzi G."/>
            <person name="Faretra F."/>
        </authorList>
    </citation>
    <scope>NUCLEOTIDE SEQUENCE [LARGE SCALE GENOMIC DNA]</scope>
    <source>
        <strain evidence="2 3">Mlax316</strain>
    </source>
</reference>
<accession>A0A5N6K4L9</accession>
<comment type="caution">
    <text evidence="2">The sequence shown here is derived from an EMBL/GenBank/DDBJ whole genome shotgun (WGS) entry which is preliminary data.</text>
</comment>
<proteinExistence type="predicted"/>